<reference evidence="2 3" key="1">
    <citation type="journal article" date="2015" name="BMC Genomics">
        <title>Genome mining reveals unlocked bioactive potential of marine Gram-negative bacteria.</title>
        <authorList>
            <person name="Machado H."/>
            <person name="Sonnenschein E.C."/>
            <person name="Melchiorsen J."/>
            <person name="Gram L."/>
        </authorList>
    </citation>
    <scope>NUCLEOTIDE SEQUENCE [LARGE SCALE GENOMIC DNA]</scope>
    <source>
        <strain evidence="2 3">S2757</strain>
    </source>
</reference>
<dbReference type="EMBL" id="JXXV01000016">
    <property type="protein sequence ID" value="KJY83112.1"/>
    <property type="molecule type" value="Genomic_DNA"/>
</dbReference>
<comment type="caution">
    <text evidence="2">The sequence shown here is derived from an EMBL/GenBank/DDBJ whole genome shotgun (WGS) entry which is preliminary data.</text>
</comment>
<feature type="domain" description="Haem-binding uptake Tiki superfamily ChaN" evidence="1">
    <location>
        <begin position="52"/>
        <end position="251"/>
    </location>
</feature>
<dbReference type="STRING" id="579748.TW81_08855"/>
<name>A0A0F4NJ11_9VIBR</name>
<dbReference type="InterPro" id="IPR016773">
    <property type="entry name" value="Fe3_uptake_reg_CjrA_prd"/>
</dbReference>
<organism evidence="2 3">
    <name type="scientific">Vibrio galatheae</name>
    <dbReference type="NCBI Taxonomy" id="579748"/>
    <lineage>
        <taxon>Bacteria</taxon>
        <taxon>Pseudomonadati</taxon>
        <taxon>Pseudomonadota</taxon>
        <taxon>Gammaproteobacteria</taxon>
        <taxon>Vibrionales</taxon>
        <taxon>Vibrionaceae</taxon>
        <taxon>Vibrio</taxon>
    </lineage>
</organism>
<gene>
    <name evidence="2" type="ORF">TW81_08855</name>
</gene>
<dbReference type="Pfam" id="PF04187">
    <property type="entry name" value="Cofac_haem_bdg"/>
    <property type="match status" value="1"/>
</dbReference>
<dbReference type="PROSITE" id="PS51257">
    <property type="entry name" value="PROKAR_LIPOPROTEIN"/>
    <property type="match status" value="1"/>
</dbReference>
<dbReference type="AlphaFoldDB" id="A0A0F4NJ11"/>
<evidence type="ECO:0000259" key="1">
    <source>
        <dbReference type="Pfam" id="PF04187"/>
    </source>
</evidence>
<evidence type="ECO:0000313" key="2">
    <source>
        <dbReference type="EMBL" id="KJY83112.1"/>
    </source>
</evidence>
<evidence type="ECO:0000313" key="3">
    <source>
        <dbReference type="Proteomes" id="UP000033673"/>
    </source>
</evidence>
<accession>A0A0F4NJ11</accession>
<keyword evidence="3" id="KW-1185">Reference proteome</keyword>
<dbReference type="RefSeq" id="WP_045955352.1">
    <property type="nucleotide sequence ID" value="NZ_JXXV01000016.1"/>
</dbReference>
<dbReference type="PATRIC" id="fig|579748.3.peg.1823"/>
<dbReference type="SUPFAM" id="SSF159501">
    <property type="entry name" value="EreA/ChaN-like"/>
    <property type="match status" value="1"/>
</dbReference>
<protein>
    <recommendedName>
        <fullName evidence="1">Haem-binding uptake Tiki superfamily ChaN domain-containing protein</fullName>
    </recommendedName>
</protein>
<dbReference type="OrthoDB" id="1680202at2"/>
<dbReference type="Proteomes" id="UP000033673">
    <property type="component" value="Unassembled WGS sequence"/>
</dbReference>
<dbReference type="CDD" id="cd14727">
    <property type="entry name" value="ChanN-like"/>
    <property type="match status" value="1"/>
</dbReference>
<dbReference type="InterPro" id="IPR007314">
    <property type="entry name" value="Cofac_haem-bd_dom"/>
</dbReference>
<proteinExistence type="predicted"/>
<dbReference type="Gene3D" id="3.40.50.11550">
    <property type="match status" value="1"/>
</dbReference>
<dbReference type="PIRSF" id="PIRSF020419">
    <property type="entry name" value="Fe_uptake_reg_CjrA_prd"/>
    <property type="match status" value="1"/>
</dbReference>
<sequence length="315" mass="35095">MLRLIVTSLFCFAVTACSTTRLSPHPAAISSYYDYQLYDATQQTLPIDTLSDEIRAADVILVGEWHTHAAIHRFQVDLLKQLSGASTPLALSMEQFSRDKQTIVDAYLNGEIGEQVLITQGAAWPNYESDYRPLVEYAKANQLDIIAANAPKDLVRCIGRQGISYLDKLSANERSKLAKTIDVSGSPYKDKFMASMHHGEPAQTQRQFAAQMSWDETMAESIVEYIQQHPNSQVVHIAGKFHTEQGLGTKASILKRNPALNVVVITPVSSPIDNTTTGQDYLLEVLAPPPRYVKMENRIAAYQHLANRNEDLECN</sequence>